<gene>
    <name evidence="1" type="ORF">M8818_005157</name>
</gene>
<proteinExistence type="predicted"/>
<sequence>MFGRSTLAALAFAGACFAQSDSASSDSVTNNINPTEIASLSTASVLGAPAGTSSAAISYDSSSALAAVQAAVTTASNAQTTFTTLISAASTAAPSAPSSSSSLTFDPASGNAFINVPTSSPVAKRAEAKLMQRDLTYPLNTKNLGVPSGYTPAFESWNGSTQANGYLTYKTLTSYNISSCAASCNKISSCMFFNIYYEKDPDSNGNPVDTIKCSLYSMPQTKATATNYGQYRGSFHVIISGSNGYNRASAPVAPAGYTIDSLPAAVNAPIYDTTGQSTFIQPVYLDSYDPLLCAAACDKQTAYDKATSSDGCHYKACVYANLYILNKDGAPQTTVCALYTEGWNSTYAVNTGYSAGSDYYEVSNSIGLTNTTAAAIYPQTCQPAIPSTIGAGVQPSTFGLMDINWYGFYNYLSFYGNNKAGSLAQTSDTVVPTDQFGFYVTGQSSYGQDMGYLYHVPSGLWANMAARVPLLRPHQLTEQIASCVSNDWIITVLTEAEYLRIK</sequence>
<name>A0ACC3S9L3_9PEZI</name>
<accession>A0ACC3S9L3</accession>
<evidence type="ECO:0000313" key="2">
    <source>
        <dbReference type="Proteomes" id="UP001320706"/>
    </source>
</evidence>
<dbReference type="Proteomes" id="UP001320706">
    <property type="component" value="Unassembled WGS sequence"/>
</dbReference>
<evidence type="ECO:0000313" key="1">
    <source>
        <dbReference type="EMBL" id="KAK8204312.1"/>
    </source>
</evidence>
<keyword evidence="2" id="KW-1185">Reference proteome</keyword>
<dbReference type="EMBL" id="JAMKPW020000028">
    <property type="protein sequence ID" value="KAK8204312.1"/>
    <property type="molecule type" value="Genomic_DNA"/>
</dbReference>
<reference evidence="1" key="1">
    <citation type="submission" date="2024-02" db="EMBL/GenBank/DDBJ databases">
        <title>Metagenome Assembled Genome of Zalaria obscura JY119.</title>
        <authorList>
            <person name="Vighnesh L."/>
            <person name="Jagadeeshwari U."/>
            <person name="Venkata Ramana C."/>
            <person name="Sasikala C."/>
        </authorList>
    </citation>
    <scope>NUCLEOTIDE SEQUENCE</scope>
    <source>
        <strain evidence="1">JY119</strain>
    </source>
</reference>
<comment type="caution">
    <text evidence="1">The sequence shown here is derived from an EMBL/GenBank/DDBJ whole genome shotgun (WGS) entry which is preliminary data.</text>
</comment>
<protein>
    <submittedName>
        <fullName evidence="1">Uncharacterized protein</fullName>
    </submittedName>
</protein>
<organism evidence="1 2">
    <name type="scientific">Zalaria obscura</name>
    <dbReference type="NCBI Taxonomy" id="2024903"/>
    <lineage>
        <taxon>Eukaryota</taxon>
        <taxon>Fungi</taxon>
        <taxon>Dikarya</taxon>
        <taxon>Ascomycota</taxon>
        <taxon>Pezizomycotina</taxon>
        <taxon>Dothideomycetes</taxon>
        <taxon>Dothideomycetidae</taxon>
        <taxon>Dothideales</taxon>
        <taxon>Zalariaceae</taxon>
        <taxon>Zalaria</taxon>
    </lineage>
</organism>